<keyword evidence="3" id="KW-1185">Reference proteome</keyword>
<reference evidence="2 3" key="1">
    <citation type="journal article" date="2014" name="PLoS ONE">
        <title>Global Analysis of Gene Expression Profiles in Physic Nut (Jatropha curcas L.) Seedlings Exposed to Salt Stress.</title>
        <authorList>
            <person name="Zhang L."/>
            <person name="Zhang C."/>
            <person name="Wu P."/>
            <person name="Chen Y."/>
            <person name="Li M."/>
            <person name="Jiang H."/>
            <person name="Wu G."/>
        </authorList>
    </citation>
    <scope>NUCLEOTIDE SEQUENCE [LARGE SCALE GENOMIC DNA]</scope>
    <source>
        <strain evidence="3">cv. GZQX0401</strain>
        <tissue evidence="2">Young leaves</tissue>
    </source>
</reference>
<sequence length="73" mass="7918">MDQKSSSLPSSTIGSGPPQGSNQEHAHHQHSKRVLSVQAKTYKDRSEVKGNNGAAATMLQEHQWISAPKAIRV</sequence>
<accession>A0A067JDV6</accession>
<evidence type="ECO:0000313" key="2">
    <source>
        <dbReference type="EMBL" id="KDP22051.1"/>
    </source>
</evidence>
<evidence type="ECO:0000313" key="3">
    <source>
        <dbReference type="Proteomes" id="UP000027138"/>
    </source>
</evidence>
<dbReference type="EMBL" id="KK915448">
    <property type="protein sequence ID" value="KDP22051.1"/>
    <property type="molecule type" value="Genomic_DNA"/>
</dbReference>
<feature type="region of interest" description="Disordered" evidence="1">
    <location>
        <begin position="1"/>
        <end position="73"/>
    </location>
</feature>
<protein>
    <submittedName>
        <fullName evidence="2">Uncharacterized protein</fullName>
    </submittedName>
</protein>
<proteinExistence type="predicted"/>
<evidence type="ECO:0000256" key="1">
    <source>
        <dbReference type="SAM" id="MobiDB-lite"/>
    </source>
</evidence>
<gene>
    <name evidence="2" type="ORF">JCGZ_02473</name>
</gene>
<feature type="compositionally biased region" description="Low complexity" evidence="1">
    <location>
        <begin position="1"/>
        <end position="18"/>
    </location>
</feature>
<dbReference type="Proteomes" id="UP000027138">
    <property type="component" value="Unassembled WGS sequence"/>
</dbReference>
<organism evidence="2 3">
    <name type="scientific">Jatropha curcas</name>
    <name type="common">Barbados nut</name>
    <dbReference type="NCBI Taxonomy" id="180498"/>
    <lineage>
        <taxon>Eukaryota</taxon>
        <taxon>Viridiplantae</taxon>
        <taxon>Streptophyta</taxon>
        <taxon>Embryophyta</taxon>
        <taxon>Tracheophyta</taxon>
        <taxon>Spermatophyta</taxon>
        <taxon>Magnoliopsida</taxon>
        <taxon>eudicotyledons</taxon>
        <taxon>Gunneridae</taxon>
        <taxon>Pentapetalae</taxon>
        <taxon>rosids</taxon>
        <taxon>fabids</taxon>
        <taxon>Malpighiales</taxon>
        <taxon>Euphorbiaceae</taxon>
        <taxon>Crotonoideae</taxon>
        <taxon>Jatropheae</taxon>
        <taxon>Jatropha</taxon>
    </lineage>
</organism>
<dbReference type="AlphaFoldDB" id="A0A067JDV6"/>
<name>A0A067JDV6_JATCU</name>